<dbReference type="AlphaFoldDB" id="R8B044"/>
<dbReference type="Pfam" id="PF00725">
    <property type="entry name" value="3HCDH"/>
    <property type="match status" value="2"/>
</dbReference>
<reference evidence="17 18" key="1">
    <citation type="journal article" date="2013" name="Genome Announc.">
        <title>Draft Genome Sequence of the Moderately Halophilic Bacterium Marinobacter lipolyticus Strain SM19.</title>
        <authorList>
            <person name="Papke R.T."/>
            <person name="de la Haba R.R."/>
            <person name="Infante-Dominguez C."/>
            <person name="Perez D."/>
            <person name="Sanchez-Porro C."/>
            <person name="Lapierre P."/>
            <person name="Ventosa A."/>
        </authorList>
    </citation>
    <scope>NUCLEOTIDE SEQUENCE [LARGE SCALE GENOMIC DNA]</scope>
    <source>
        <strain evidence="17 18">SM19</strain>
    </source>
</reference>
<evidence type="ECO:0000256" key="9">
    <source>
        <dbReference type="ARBA" id="ARBA00023140"/>
    </source>
</evidence>
<dbReference type="STRING" id="1318628.MARLIPOL_09921"/>
<name>R8B044_9GAMM</name>
<organism evidence="17 18">
    <name type="scientific">Marinobacter lipolyticus SM19</name>
    <dbReference type="NCBI Taxonomy" id="1318628"/>
    <lineage>
        <taxon>Bacteria</taxon>
        <taxon>Pseudomonadati</taxon>
        <taxon>Pseudomonadota</taxon>
        <taxon>Gammaproteobacteria</taxon>
        <taxon>Pseudomonadales</taxon>
        <taxon>Marinobacteraceae</taxon>
        <taxon>Marinobacter</taxon>
    </lineage>
</organism>
<dbReference type="PATRIC" id="fig|1318628.3.peg.1978"/>
<evidence type="ECO:0000256" key="2">
    <source>
        <dbReference type="ARBA" id="ARBA00005005"/>
    </source>
</evidence>
<evidence type="ECO:0000256" key="1">
    <source>
        <dbReference type="ARBA" id="ARBA00004275"/>
    </source>
</evidence>
<comment type="caution">
    <text evidence="17">The sequence shown here is derived from an EMBL/GenBank/DDBJ whole genome shotgun (WGS) entry which is preliminary data.</text>
</comment>
<comment type="subcellular location">
    <subcellularLocation>
        <location evidence="1">Peroxisome</location>
    </subcellularLocation>
</comment>
<evidence type="ECO:0000313" key="18">
    <source>
        <dbReference type="Proteomes" id="UP000016540"/>
    </source>
</evidence>
<dbReference type="EMBL" id="ASAD01000011">
    <property type="protein sequence ID" value="EON91932.1"/>
    <property type="molecule type" value="Genomic_DNA"/>
</dbReference>
<keyword evidence="6" id="KW-0560">Oxidoreductase</keyword>
<dbReference type="Pfam" id="PF00378">
    <property type="entry name" value="ECH_1"/>
    <property type="match status" value="1"/>
</dbReference>
<dbReference type="Gene3D" id="1.10.1040.50">
    <property type="match status" value="1"/>
</dbReference>
<dbReference type="GO" id="GO:0004300">
    <property type="term" value="F:enoyl-CoA hydratase activity"/>
    <property type="evidence" value="ECO:0007669"/>
    <property type="project" value="UniProtKB-ARBA"/>
</dbReference>
<dbReference type="InterPro" id="IPR036291">
    <property type="entry name" value="NAD(P)-bd_dom_sf"/>
</dbReference>
<evidence type="ECO:0000259" key="15">
    <source>
        <dbReference type="Pfam" id="PF00725"/>
    </source>
</evidence>
<comment type="catalytic activity">
    <reaction evidence="13">
        <text>a (3S)-3-hydroxyacyl-CoA + NAD(+) = a 3-oxoacyl-CoA + NADH + H(+)</text>
        <dbReference type="Rhea" id="RHEA:22432"/>
        <dbReference type="ChEBI" id="CHEBI:15378"/>
        <dbReference type="ChEBI" id="CHEBI:57318"/>
        <dbReference type="ChEBI" id="CHEBI:57540"/>
        <dbReference type="ChEBI" id="CHEBI:57945"/>
        <dbReference type="ChEBI" id="CHEBI:90726"/>
        <dbReference type="EC" id="1.1.1.35"/>
    </reaction>
</comment>
<dbReference type="eggNOG" id="COG1024">
    <property type="taxonomic scope" value="Bacteria"/>
</dbReference>
<keyword evidence="8" id="KW-0443">Lipid metabolism</keyword>
<comment type="similarity">
    <text evidence="14">Belongs to the enoyl-CoA hydratase/isomerase family.</text>
</comment>
<feature type="domain" description="3-hydroxyacyl-CoA dehydrogenase C-terminal" evidence="15">
    <location>
        <begin position="605"/>
        <end position="692"/>
    </location>
</feature>
<dbReference type="PANTHER" id="PTHR23309:SF51">
    <property type="entry name" value="3-HYDROXYACYL-COA DEHYDROGENASE-RELATED"/>
    <property type="match status" value="1"/>
</dbReference>
<dbReference type="PROSITE" id="PS00166">
    <property type="entry name" value="ENOYL_COA_HYDRATASE"/>
    <property type="match status" value="1"/>
</dbReference>
<evidence type="ECO:0000256" key="5">
    <source>
        <dbReference type="ARBA" id="ARBA00022963"/>
    </source>
</evidence>
<evidence type="ECO:0000256" key="8">
    <source>
        <dbReference type="ARBA" id="ARBA00023098"/>
    </source>
</evidence>
<dbReference type="SUPFAM" id="SSF51735">
    <property type="entry name" value="NAD(P)-binding Rossmann-fold domains"/>
    <property type="match status" value="1"/>
</dbReference>
<evidence type="ECO:0000256" key="3">
    <source>
        <dbReference type="ARBA" id="ARBA00008750"/>
    </source>
</evidence>
<dbReference type="UniPathway" id="UPA00659"/>
<keyword evidence="9" id="KW-0576">Peroxisome</keyword>
<dbReference type="GO" id="GO:0003857">
    <property type="term" value="F:(3S)-3-hydroxyacyl-CoA dehydrogenase (NAD+) activity"/>
    <property type="evidence" value="ECO:0007669"/>
    <property type="project" value="UniProtKB-EC"/>
</dbReference>
<dbReference type="InterPro" id="IPR018376">
    <property type="entry name" value="Enoyl-CoA_hyd/isom_CS"/>
</dbReference>
<dbReference type="Pfam" id="PF02737">
    <property type="entry name" value="3HCDH_N"/>
    <property type="match status" value="1"/>
</dbReference>
<evidence type="ECO:0000256" key="6">
    <source>
        <dbReference type="ARBA" id="ARBA00023002"/>
    </source>
</evidence>
<dbReference type="HOGENOM" id="CLU_009834_16_3_6"/>
<dbReference type="SUPFAM" id="SSF52096">
    <property type="entry name" value="ClpP/crotonase"/>
    <property type="match status" value="1"/>
</dbReference>
<dbReference type="GO" id="GO:0006635">
    <property type="term" value="P:fatty acid beta-oxidation"/>
    <property type="evidence" value="ECO:0007669"/>
    <property type="project" value="UniProtKB-UniPathway"/>
</dbReference>
<evidence type="ECO:0000259" key="16">
    <source>
        <dbReference type="Pfam" id="PF02737"/>
    </source>
</evidence>
<feature type="domain" description="3-hydroxyacyl-CoA dehydrogenase C-terminal" evidence="15">
    <location>
        <begin position="477"/>
        <end position="569"/>
    </location>
</feature>
<dbReference type="GO" id="GO:0070403">
    <property type="term" value="F:NAD+ binding"/>
    <property type="evidence" value="ECO:0007669"/>
    <property type="project" value="InterPro"/>
</dbReference>
<evidence type="ECO:0000256" key="12">
    <source>
        <dbReference type="ARBA" id="ARBA00023268"/>
    </source>
</evidence>
<dbReference type="OrthoDB" id="5389341at2"/>
<keyword evidence="11" id="KW-0456">Lyase</keyword>
<keyword evidence="10" id="KW-0413">Isomerase</keyword>
<feature type="domain" description="3-hydroxyacyl-CoA dehydrogenase NAD binding" evidence="16">
    <location>
        <begin position="297"/>
        <end position="472"/>
    </location>
</feature>
<dbReference type="InterPro" id="IPR006176">
    <property type="entry name" value="3-OHacyl-CoA_DH_NAD-bd"/>
</dbReference>
<evidence type="ECO:0000256" key="13">
    <source>
        <dbReference type="ARBA" id="ARBA00049556"/>
    </source>
</evidence>
<keyword evidence="7" id="KW-0520">NAD</keyword>
<evidence type="ECO:0000256" key="4">
    <source>
        <dbReference type="ARBA" id="ARBA00022832"/>
    </source>
</evidence>
<dbReference type="SUPFAM" id="SSF48179">
    <property type="entry name" value="6-phosphogluconate dehydrogenase C-terminal domain-like"/>
    <property type="match status" value="2"/>
</dbReference>
<keyword evidence="12" id="KW-0511">Multifunctional enzyme</keyword>
<gene>
    <name evidence="17" type="ORF">MARLIPOL_09921</name>
</gene>
<dbReference type="Proteomes" id="UP000016540">
    <property type="component" value="Unassembled WGS sequence"/>
</dbReference>
<comment type="similarity">
    <text evidence="3">In the N-terminal section; belongs to the enoyl-CoA hydratase/isomerase family.</text>
</comment>
<keyword evidence="4" id="KW-0276">Fatty acid metabolism</keyword>
<evidence type="ECO:0000256" key="11">
    <source>
        <dbReference type="ARBA" id="ARBA00023239"/>
    </source>
</evidence>
<keyword evidence="5" id="KW-0442">Lipid degradation</keyword>
<dbReference type="Gene3D" id="3.90.226.10">
    <property type="entry name" value="2-enoyl-CoA Hydratase, Chain A, domain 1"/>
    <property type="match status" value="1"/>
</dbReference>
<dbReference type="Gene3D" id="3.40.50.720">
    <property type="entry name" value="NAD(P)-binding Rossmann-like Domain"/>
    <property type="match status" value="1"/>
</dbReference>
<accession>R8B044</accession>
<evidence type="ECO:0000256" key="10">
    <source>
        <dbReference type="ARBA" id="ARBA00023235"/>
    </source>
</evidence>
<dbReference type="GO" id="GO:0016853">
    <property type="term" value="F:isomerase activity"/>
    <property type="evidence" value="ECO:0007669"/>
    <property type="project" value="UniProtKB-KW"/>
</dbReference>
<dbReference type="InterPro" id="IPR029045">
    <property type="entry name" value="ClpP/crotonase-like_dom_sf"/>
</dbReference>
<evidence type="ECO:0000256" key="14">
    <source>
        <dbReference type="RuleBase" id="RU003707"/>
    </source>
</evidence>
<sequence length="698" mass="75447">MSTAHYDLNGAIAVIRLDNPPVNGLGLALRQGIVNGIRQAEADDAVKAVVLIGSDRAFSGGADISEFGTSKATAEPNLNTVINYVESSRKPVIAAISGACMGGGLELALGCHYRIAKPDAQIALPEVKLGLLPGAGGTQRLPRVIGAEHALNMIVSGSAVPAKQFKGSALFDELVDGELQDAAIAYATKVANENLPLKKVRDLKAKHPNPEGFFMFTRNTVGAMAKNYPAPLKCVDAVKAAVTMPFDKGMEVEREAFVNLMQTPESRALRHAFFSERLTSKIADVPSDTPVRDIKSVGVIGGGTMGTGISINFLNAGIPVTLVEMKQEGLDRGVAAIQKVYEGRVKKGRMSEDDARAKIALLTPSLTYDDLSDVDLVIEAVFEEMGVKQSVFEKLDEVCKQGAILASNTSTLDLNKIASFTKRPEDVIGLHFFSPANIMKLLEVVRGDKTAKDVLATAMKLAKAIRKTAVVSGVCDGFIGNRMINQYQREALLMLEEGASVQQIDKAIEKFGFAMGPLRMADLAGGDIGWAIRKRQYQENPDMVKMVVADRLCEMGRYGQKTGAGFYRYEPGNRNALHDPEVDKVVDEVRAELGITPRKISNQEIVERCVYALVNEGAQILDEGIAQRASDIDMVYLTGYGFPVFRGGPMHYAEEVGLPNVVRAMQAFTEDRHTQPGFWKPAALLAKRAEEGKGFDAK</sequence>
<dbReference type="PANTHER" id="PTHR23309">
    <property type="entry name" value="3-HYDROXYACYL-COA DEHYROGENASE"/>
    <property type="match status" value="1"/>
</dbReference>
<dbReference type="FunFam" id="1.10.1040.50:FF:000006">
    <property type="entry name" value="Peroxisomal bifunctional enzyme"/>
    <property type="match status" value="1"/>
</dbReference>
<proteinExistence type="inferred from homology"/>
<evidence type="ECO:0000313" key="17">
    <source>
        <dbReference type="EMBL" id="EON91932.1"/>
    </source>
</evidence>
<comment type="pathway">
    <text evidence="2">Lipid metabolism; fatty acid beta-oxidation.</text>
</comment>
<dbReference type="CDD" id="cd06558">
    <property type="entry name" value="crotonase-like"/>
    <property type="match status" value="1"/>
</dbReference>
<evidence type="ECO:0000256" key="7">
    <source>
        <dbReference type="ARBA" id="ARBA00023027"/>
    </source>
</evidence>
<dbReference type="InterPro" id="IPR001753">
    <property type="entry name" value="Enoyl-CoA_hydra/iso"/>
</dbReference>
<protein>
    <submittedName>
        <fullName evidence="17">3-hydroxyacyl-CoA dehydrogenase</fullName>
    </submittedName>
</protein>
<dbReference type="eggNOG" id="COG1250">
    <property type="taxonomic scope" value="Bacteria"/>
</dbReference>
<dbReference type="FunFam" id="3.40.50.720:FF:000009">
    <property type="entry name" value="Fatty oxidation complex, alpha subunit"/>
    <property type="match status" value="1"/>
</dbReference>
<keyword evidence="18" id="KW-1185">Reference proteome</keyword>
<dbReference type="InterPro" id="IPR008927">
    <property type="entry name" value="6-PGluconate_DH-like_C_sf"/>
</dbReference>
<dbReference type="InterPro" id="IPR006108">
    <property type="entry name" value="3HC_DH_C"/>
</dbReference>
<dbReference type="RefSeq" id="WP_012137998.1">
    <property type="nucleotide sequence ID" value="NZ_KE007325.1"/>
</dbReference>